<evidence type="ECO:0000313" key="10">
    <source>
        <dbReference type="EMBL" id="KAI0511351.1"/>
    </source>
</evidence>
<dbReference type="PANTHER" id="PTHR22883:SF265">
    <property type="entry name" value="PROTEIN S-ACYLTRANSFERASE 22-RELATED"/>
    <property type="match status" value="1"/>
</dbReference>
<comment type="caution">
    <text evidence="10">The sequence shown here is derived from an EMBL/GenBank/DDBJ whole genome shotgun (WGS) entry which is preliminary data.</text>
</comment>
<dbReference type="GO" id="GO:0005794">
    <property type="term" value="C:Golgi apparatus"/>
    <property type="evidence" value="ECO:0007669"/>
    <property type="project" value="TreeGrafter"/>
</dbReference>
<dbReference type="EC" id="2.3.1.225" evidence="8"/>
<evidence type="ECO:0000256" key="8">
    <source>
        <dbReference type="RuleBase" id="RU079119"/>
    </source>
</evidence>
<dbReference type="PANTHER" id="PTHR22883">
    <property type="entry name" value="ZINC FINGER DHHC DOMAIN CONTAINING PROTEIN"/>
    <property type="match status" value="1"/>
</dbReference>
<evidence type="ECO:0000256" key="1">
    <source>
        <dbReference type="ARBA" id="ARBA00004141"/>
    </source>
</evidence>
<dbReference type="InterPro" id="IPR001594">
    <property type="entry name" value="Palmitoyltrfase_DHHC"/>
</dbReference>
<evidence type="ECO:0000256" key="5">
    <source>
        <dbReference type="ARBA" id="ARBA00022989"/>
    </source>
</evidence>
<comment type="similarity">
    <text evidence="2 8">Belongs to the DHHC palmitoyltransferase family.</text>
</comment>
<keyword evidence="6 8" id="KW-0472">Membrane</keyword>
<keyword evidence="5 8" id="KW-1133">Transmembrane helix</keyword>
<keyword evidence="3 8" id="KW-0808">Transferase</keyword>
<protein>
    <recommendedName>
        <fullName evidence="8">S-acyltransferase</fullName>
        <ecNumber evidence="8">2.3.1.225</ecNumber>
    </recommendedName>
    <alternativeName>
        <fullName evidence="8">Palmitoyltransferase</fullName>
    </alternativeName>
</protein>
<feature type="transmembrane region" description="Helical" evidence="8">
    <location>
        <begin position="44"/>
        <end position="65"/>
    </location>
</feature>
<dbReference type="PROSITE" id="PS50216">
    <property type="entry name" value="DHHC"/>
    <property type="match status" value="1"/>
</dbReference>
<comment type="subcellular location">
    <subcellularLocation>
        <location evidence="1">Membrane</location>
        <topology evidence="1">Multi-pass membrane protein</topology>
    </subcellularLocation>
</comment>
<dbReference type="GO" id="GO:0016020">
    <property type="term" value="C:membrane"/>
    <property type="evidence" value="ECO:0007669"/>
    <property type="project" value="UniProtKB-SubCell"/>
</dbReference>
<dbReference type="GO" id="GO:0005783">
    <property type="term" value="C:endoplasmic reticulum"/>
    <property type="evidence" value="ECO:0007669"/>
    <property type="project" value="TreeGrafter"/>
</dbReference>
<keyword evidence="4 8" id="KW-0812">Transmembrane</keyword>
<dbReference type="GO" id="GO:0006612">
    <property type="term" value="P:protein targeting to membrane"/>
    <property type="evidence" value="ECO:0007669"/>
    <property type="project" value="TreeGrafter"/>
</dbReference>
<reference evidence="10" key="1">
    <citation type="journal article" date="2022" name="Front. Genet.">
        <title>Chromosome-Scale Assembly of the Dendrobium nobile Genome Provides Insights Into the Molecular Mechanism of the Biosynthesis of the Medicinal Active Ingredient of Dendrobium.</title>
        <authorList>
            <person name="Xu Q."/>
            <person name="Niu S.-C."/>
            <person name="Li K.-L."/>
            <person name="Zheng P.-J."/>
            <person name="Zhang X.-J."/>
            <person name="Jia Y."/>
            <person name="Liu Y."/>
            <person name="Niu Y.-X."/>
            <person name="Yu L.-H."/>
            <person name="Chen D.-F."/>
            <person name="Zhang G.-Q."/>
        </authorList>
    </citation>
    <scope>NUCLEOTIDE SEQUENCE</scope>
    <source>
        <tissue evidence="10">Leaf</tissue>
    </source>
</reference>
<dbReference type="Pfam" id="PF01529">
    <property type="entry name" value="DHHC"/>
    <property type="match status" value="1"/>
</dbReference>
<dbReference type="GO" id="GO:0019706">
    <property type="term" value="F:protein-cysteine S-palmitoyltransferase activity"/>
    <property type="evidence" value="ECO:0007669"/>
    <property type="project" value="UniProtKB-EC"/>
</dbReference>
<gene>
    <name evidence="10" type="ORF">KFK09_011981</name>
</gene>
<keyword evidence="7 8" id="KW-0012">Acyltransferase</keyword>
<dbReference type="OrthoDB" id="9909019at2759"/>
<name>A0A8T3BHG8_DENNO</name>
<dbReference type="InterPro" id="IPR039859">
    <property type="entry name" value="PFA4/ZDH16/20/ERF2-like"/>
</dbReference>
<dbReference type="AlphaFoldDB" id="A0A8T3BHG8"/>
<evidence type="ECO:0000259" key="9">
    <source>
        <dbReference type="Pfam" id="PF01529"/>
    </source>
</evidence>
<evidence type="ECO:0000256" key="6">
    <source>
        <dbReference type="ARBA" id="ARBA00023136"/>
    </source>
</evidence>
<accession>A0A8T3BHG8</accession>
<evidence type="ECO:0000313" key="11">
    <source>
        <dbReference type="Proteomes" id="UP000829196"/>
    </source>
</evidence>
<proteinExistence type="inferred from homology"/>
<evidence type="ECO:0000256" key="4">
    <source>
        <dbReference type="ARBA" id="ARBA00022692"/>
    </source>
</evidence>
<comment type="domain">
    <text evidence="8">The DHHC domain is required for palmitoyltransferase activity.</text>
</comment>
<comment type="catalytic activity">
    <reaction evidence="8">
        <text>L-cysteinyl-[protein] + hexadecanoyl-CoA = S-hexadecanoyl-L-cysteinyl-[protein] + CoA</text>
        <dbReference type="Rhea" id="RHEA:36683"/>
        <dbReference type="Rhea" id="RHEA-COMP:10131"/>
        <dbReference type="Rhea" id="RHEA-COMP:11032"/>
        <dbReference type="ChEBI" id="CHEBI:29950"/>
        <dbReference type="ChEBI" id="CHEBI:57287"/>
        <dbReference type="ChEBI" id="CHEBI:57379"/>
        <dbReference type="ChEBI" id="CHEBI:74151"/>
        <dbReference type="EC" id="2.3.1.225"/>
    </reaction>
</comment>
<organism evidence="10 11">
    <name type="scientific">Dendrobium nobile</name>
    <name type="common">Orchid</name>
    <dbReference type="NCBI Taxonomy" id="94219"/>
    <lineage>
        <taxon>Eukaryota</taxon>
        <taxon>Viridiplantae</taxon>
        <taxon>Streptophyta</taxon>
        <taxon>Embryophyta</taxon>
        <taxon>Tracheophyta</taxon>
        <taxon>Spermatophyta</taxon>
        <taxon>Magnoliopsida</taxon>
        <taxon>Liliopsida</taxon>
        <taxon>Asparagales</taxon>
        <taxon>Orchidaceae</taxon>
        <taxon>Epidendroideae</taxon>
        <taxon>Malaxideae</taxon>
        <taxon>Dendrobiinae</taxon>
        <taxon>Dendrobium</taxon>
    </lineage>
</organism>
<keyword evidence="11" id="KW-1185">Reference proteome</keyword>
<feature type="transmembrane region" description="Helical" evidence="8">
    <location>
        <begin position="12"/>
        <end position="32"/>
    </location>
</feature>
<dbReference type="Proteomes" id="UP000829196">
    <property type="component" value="Unassembled WGS sequence"/>
</dbReference>
<sequence length="554" mass="61165">MRKHGWQLPYHPLQVVAIAVFLALGFAFYVFFAPFVGKKEFQYLALGIYTPLIISVLFLYIWCAATDPGDPEVLKSNKYLGIAKVEKKDQSKACGREIELPPSINEAHIETVEDNSAMASGRKATEGSPHVHESKKDPCRLNPVLMILFSWCPLFSQCNQNGQSSEQQDSEDGMFYCSLCKVEVSKCSKHCRVCDKCVDGFDHHCRWLNNCIGRRNYGRFFILMVSALILLVLQWSTGIAVLILCFLERNQFSVNIVSKLGSSFSLVPFVVVVASCTFLAMLSTLPLAQLFFFHVLLIKKFDVVPQETTMPTHFAGKKVVAESRRKNAAVKISPWTLARLNAEEVSKAAAEARKRSRILKPIVRQDLPPGQETDSSFGSDSGRFLPKLEIWNQSNNRGRSNTDLPIDCFTKLSSKTTKNSKSSKLAPLQLEARSAFTTSKAAMSTSGIVTFSPDSSLGSPDIHPFGVSSSAVEETHGFKCLLPSSGTPVYGGILLSRSTSDGYDASGGEDSDQIPSGIIPRSVNWSNLLINSDRASMENERKVSSSSESLQVRR</sequence>
<feature type="domain" description="Palmitoyltransferase DHHC" evidence="9">
    <location>
        <begin position="175"/>
        <end position="298"/>
    </location>
</feature>
<feature type="transmembrane region" description="Helical" evidence="8">
    <location>
        <begin position="220"/>
        <end position="246"/>
    </location>
</feature>
<evidence type="ECO:0000256" key="7">
    <source>
        <dbReference type="ARBA" id="ARBA00023315"/>
    </source>
</evidence>
<evidence type="ECO:0000256" key="2">
    <source>
        <dbReference type="ARBA" id="ARBA00008574"/>
    </source>
</evidence>
<feature type="transmembrane region" description="Helical" evidence="8">
    <location>
        <begin position="266"/>
        <end position="292"/>
    </location>
</feature>
<evidence type="ECO:0000256" key="3">
    <source>
        <dbReference type="ARBA" id="ARBA00022679"/>
    </source>
</evidence>
<dbReference type="EMBL" id="JAGYWB010000009">
    <property type="protein sequence ID" value="KAI0511351.1"/>
    <property type="molecule type" value="Genomic_DNA"/>
</dbReference>